<dbReference type="AlphaFoldDB" id="A0AAW0JIC9"/>
<feature type="non-terminal residue" evidence="2">
    <location>
        <position position="1"/>
    </location>
</feature>
<dbReference type="PANTHER" id="PTHR47194:SF4">
    <property type="entry name" value="SORTING NEXIN-29"/>
    <property type="match status" value="1"/>
</dbReference>
<feature type="coiled-coil region" evidence="1">
    <location>
        <begin position="68"/>
        <end position="123"/>
    </location>
</feature>
<keyword evidence="1" id="KW-0175">Coiled coil</keyword>
<proteinExistence type="predicted"/>
<comment type="caution">
    <text evidence="2">The sequence shown here is derived from an EMBL/GenBank/DDBJ whole genome shotgun (WGS) entry which is preliminary data.</text>
</comment>
<protein>
    <submittedName>
        <fullName evidence="2">Uncharacterized protein</fullName>
    </submittedName>
</protein>
<name>A0AAW0JIC9_MYOGA</name>
<dbReference type="EMBL" id="JBBHLL010000037">
    <property type="protein sequence ID" value="KAK7825861.1"/>
    <property type="molecule type" value="Genomic_DNA"/>
</dbReference>
<sequence>RPCRVQDITPDWLQLCPSVRLWDFDTLSIRVKFCSLAAGPSGLPAIACEKYHQRHSFSVSSDPPGFQGDELRQAIVAMMNRKDELEEENGSLRNLLDGEMEHSAALRQEVDALKRRVAEQQERHSTKVQALARADRKWQCGCLHHCSRQEMAVRLLTSLQQTGNGNVAASVTAADRKWQCGCLHHRSRQEMAVWLLTSLQPTGNGSVAA</sequence>
<dbReference type="Proteomes" id="UP001488838">
    <property type="component" value="Unassembled WGS sequence"/>
</dbReference>
<reference evidence="2 3" key="1">
    <citation type="journal article" date="2023" name="bioRxiv">
        <title>Conserved and derived expression patterns and positive selection on dental genes reveal complex evolutionary context of ever-growing rodent molars.</title>
        <authorList>
            <person name="Calamari Z.T."/>
            <person name="Song A."/>
            <person name="Cohen E."/>
            <person name="Akter M."/>
            <person name="Roy R.D."/>
            <person name="Hallikas O."/>
            <person name="Christensen M.M."/>
            <person name="Li P."/>
            <person name="Marangoni P."/>
            <person name="Jernvall J."/>
            <person name="Klein O.D."/>
        </authorList>
    </citation>
    <scope>NUCLEOTIDE SEQUENCE [LARGE SCALE GENOMIC DNA]</scope>
    <source>
        <strain evidence="2">V071</strain>
    </source>
</reference>
<evidence type="ECO:0000313" key="2">
    <source>
        <dbReference type="EMBL" id="KAK7825861.1"/>
    </source>
</evidence>
<dbReference type="PANTHER" id="PTHR47194">
    <property type="entry name" value="SORTING NEXIN-29-RELATED"/>
    <property type="match status" value="1"/>
</dbReference>
<gene>
    <name evidence="2" type="ORF">U0070_008617</name>
</gene>
<evidence type="ECO:0000256" key="1">
    <source>
        <dbReference type="SAM" id="Coils"/>
    </source>
</evidence>
<organism evidence="2 3">
    <name type="scientific">Myodes glareolus</name>
    <name type="common">Bank vole</name>
    <name type="synonym">Clethrionomys glareolus</name>
    <dbReference type="NCBI Taxonomy" id="447135"/>
    <lineage>
        <taxon>Eukaryota</taxon>
        <taxon>Metazoa</taxon>
        <taxon>Chordata</taxon>
        <taxon>Craniata</taxon>
        <taxon>Vertebrata</taxon>
        <taxon>Euteleostomi</taxon>
        <taxon>Mammalia</taxon>
        <taxon>Eutheria</taxon>
        <taxon>Euarchontoglires</taxon>
        <taxon>Glires</taxon>
        <taxon>Rodentia</taxon>
        <taxon>Myomorpha</taxon>
        <taxon>Muroidea</taxon>
        <taxon>Cricetidae</taxon>
        <taxon>Arvicolinae</taxon>
        <taxon>Myodes</taxon>
    </lineage>
</organism>
<keyword evidence="3" id="KW-1185">Reference proteome</keyword>
<accession>A0AAW0JIC9</accession>
<evidence type="ECO:0000313" key="3">
    <source>
        <dbReference type="Proteomes" id="UP001488838"/>
    </source>
</evidence>